<evidence type="ECO:0000313" key="3">
    <source>
        <dbReference type="Proteomes" id="UP001159364"/>
    </source>
</evidence>
<evidence type="ECO:0000313" key="2">
    <source>
        <dbReference type="EMBL" id="KAJ8754431.1"/>
    </source>
</evidence>
<feature type="region of interest" description="Disordered" evidence="1">
    <location>
        <begin position="109"/>
        <end position="185"/>
    </location>
</feature>
<accession>A0AAV8SQ72</accession>
<evidence type="ECO:0000256" key="1">
    <source>
        <dbReference type="SAM" id="MobiDB-lite"/>
    </source>
</evidence>
<feature type="compositionally biased region" description="Low complexity" evidence="1">
    <location>
        <begin position="121"/>
        <end position="133"/>
    </location>
</feature>
<dbReference type="Proteomes" id="UP001159364">
    <property type="component" value="Linkage Group LG09"/>
</dbReference>
<keyword evidence="3" id="KW-1185">Reference proteome</keyword>
<dbReference type="AlphaFoldDB" id="A0AAV8SQ72"/>
<name>A0AAV8SQ72_9ROSI</name>
<protein>
    <submittedName>
        <fullName evidence="2">Uncharacterized protein</fullName>
    </submittedName>
</protein>
<proteinExistence type="predicted"/>
<comment type="caution">
    <text evidence="2">The sequence shown here is derived from an EMBL/GenBank/DDBJ whole genome shotgun (WGS) entry which is preliminary data.</text>
</comment>
<dbReference type="PANTHER" id="PTHR34197">
    <property type="entry name" value="OS04G0591300 PROTEIN"/>
    <property type="match status" value="1"/>
</dbReference>
<reference evidence="2 3" key="1">
    <citation type="submission" date="2021-09" db="EMBL/GenBank/DDBJ databases">
        <title>Genomic insights and catalytic innovation underlie evolution of tropane alkaloids biosynthesis.</title>
        <authorList>
            <person name="Wang Y.-J."/>
            <person name="Tian T."/>
            <person name="Huang J.-P."/>
            <person name="Huang S.-X."/>
        </authorList>
    </citation>
    <scope>NUCLEOTIDE SEQUENCE [LARGE SCALE GENOMIC DNA]</scope>
    <source>
        <strain evidence="2">KIB-2018</strain>
        <tissue evidence="2">Leaf</tissue>
    </source>
</reference>
<dbReference type="EMBL" id="JAIWQS010000009">
    <property type="protein sequence ID" value="KAJ8754431.1"/>
    <property type="molecule type" value="Genomic_DNA"/>
</dbReference>
<organism evidence="2 3">
    <name type="scientific">Erythroxylum novogranatense</name>
    <dbReference type="NCBI Taxonomy" id="1862640"/>
    <lineage>
        <taxon>Eukaryota</taxon>
        <taxon>Viridiplantae</taxon>
        <taxon>Streptophyta</taxon>
        <taxon>Embryophyta</taxon>
        <taxon>Tracheophyta</taxon>
        <taxon>Spermatophyta</taxon>
        <taxon>Magnoliopsida</taxon>
        <taxon>eudicotyledons</taxon>
        <taxon>Gunneridae</taxon>
        <taxon>Pentapetalae</taxon>
        <taxon>rosids</taxon>
        <taxon>fabids</taxon>
        <taxon>Malpighiales</taxon>
        <taxon>Erythroxylaceae</taxon>
        <taxon>Erythroxylum</taxon>
    </lineage>
</organism>
<sequence length="216" mass="24085">MAIYVDEEDVFKCPKHPSRRRRIGICHHCLRHRLASLCPDCAYERPCNCYASSSGSSSSSLSRISASTADGVGAVGRVSSLIESEPAFRRSRSVAVSFLRSKPADSNEYSFRKESFNRTPSSSSFWSLFKSSSGNKSKRVDEMVSESNSTSKKSVDEEERRRMMRKSRSLAVPSDSGVANVKSTKSKGWHFPSPIKVFRQSISRGSVYERSPLHRG</sequence>
<gene>
    <name evidence="2" type="ORF">K2173_002882</name>
</gene>
<dbReference type="PANTHER" id="PTHR34197:SF2">
    <property type="entry name" value="OS04G0591300 PROTEIN"/>
    <property type="match status" value="1"/>
</dbReference>